<evidence type="ECO:0000313" key="3">
    <source>
        <dbReference type="Proteomes" id="UP000824120"/>
    </source>
</evidence>
<name>A0A9J5WZ87_SOLCO</name>
<sequence length="85" mass="9519">MAREPPVEVHQPPDQYQSERRDNGKQSSTLPYTSHSSSKSQVIDAVNTAFSKKEQEGIRKFNSHKVFGSNLGKVLMPMESTSPEL</sequence>
<dbReference type="OrthoDB" id="1325024at2759"/>
<comment type="caution">
    <text evidence="2">The sequence shown here is derived from an EMBL/GenBank/DDBJ whole genome shotgun (WGS) entry which is preliminary data.</text>
</comment>
<evidence type="ECO:0000256" key="1">
    <source>
        <dbReference type="SAM" id="MobiDB-lite"/>
    </source>
</evidence>
<feature type="region of interest" description="Disordered" evidence="1">
    <location>
        <begin position="1"/>
        <end position="42"/>
    </location>
</feature>
<proteinExistence type="predicted"/>
<keyword evidence="3" id="KW-1185">Reference proteome</keyword>
<evidence type="ECO:0000313" key="2">
    <source>
        <dbReference type="EMBL" id="KAG5580302.1"/>
    </source>
</evidence>
<organism evidence="2 3">
    <name type="scientific">Solanum commersonii</name>
    <name type="common">Commerson's wild potato</name>
    <name type="synonym">Commerson's nightshade</name>
    <dbReference type="NCBI Taxonomy" id="4109"/>
    <lineage>
        <taxon>Eukaryota</taxon>
        <taxon>Viridiplantae</taxon>
        <taxon>Streptophyta</taxon>
        <taxon>Embryophyta</taxon>
        <taxon>Tracheophyta</taxon>
        <taxon>Spermatophyta</taxon>
        <taxon>Magnoliopsida</taxon>
        <taxon>eudicotyledons</taxon>
        <taxon>Gunneridae</taxon>
        <taxon>Pentapetalae</taxon>
        <taxon>asterids</taxon>
        <taxon>lamiids</taxon>
        <taxon>Solanales</taxon>
        <taxon>Solanaceae</taxon>
        <taxon>Solanoideae</taxon>
        <taxon>Solaneae</taxon>
        <taxon>Solanum</taxon>
    </lineage>
</organism>
<dbReference type="EMBL" id="JACXVP010000010">
    <property type="protein sequence ID" value="KAG5580302.1"/>
    <property type="molecule type" value="Genomic_DNA"/>
</dbReference>
<dbReference type="Proteomes" id="UP000824120">
    <property type="component" value="Chromosome 10"/>
</dbReference>
<protein>
    <submittedName>
        <fullName evidence="2">Uncharacterized protein</fullName>
    </submittedName>
</protein>
<dbReference type="AlphaFoldDB" id="A0A9J5WZ87"/>
<reference evidence="2 3" key="1">
    <citation type="submission" date="2020-09" db="EMBL/GenBank/DDBJ databases">
        <title>De no assembly of potato wild relative species, Solanum commersonii.</title>
        <authorList>
            <person name="Cho K."/>
        </authorList>
    </citation>
    <scope>NUCLEOTIDE SEQUENCE [LARGE SCALE GENOMIC DNA]</scope>
    <source>
        <strain evidence="2">LZ3.2</strain>
        <tissue evidence="2">Leaf</tissue>
    </source>
</reference>
<accession>A0A9J5WZ87</accession>
<feature type="compositionally biased region" description="Low complexity" evidence="1">
    <location>
        <begin position="27"/>
        <end position="40"/>
    </location>
</feature>
<gene>
    <name evidence="2" type="ORF">H5410_050929</name>
</gene>